<dbReference type="PANTHER" id="PTHR47036">
    <property type="entry name" value="COBALT-FACTOR III C(17)-METHYLTRANSFERASE-RELATED"/>
    <property type="match status" value="1"/>
</dbReference>
<feature type="non-terminal residue" evidence="2">
    <location>
        <position position="173"/>
    </location>
</feature>
<dbReference type="InterPro" id="IPR002750">
    <property type="entry name" value="CobE/GbiG_C"/>
</dbReference>
<organism evidence="2 3">
    <name type="scientific">Micromonospora harpali</name>
    <dbReference type="NCBI Taxonomy" id="1490225"/>
    <lineage>
        <taxon>Bacteria</taxon>
        <taxon>Bacillati</taxon>
        <taxon>Actinomycetota</taxon>
        <taxon>Actinomycetes</taxon>
        <taxon>Micromonosporales</taxon>
        <taxon>Micromonosporaceae</taxon>
        <taxon>Micromonospora</taxon>
    </lineage>
</organism>
<dbReference type="InterPro" id="IPR051810">
    <property type="entry name" value="Precorrin_MeTrfase"/>
</dbReference>
<dbReference type="EMBL" id="JBHSQQ010000968">
    <property type="protein sequence ID" value="MFC5946626.1"/>
    <property type="molecule type" value="Genomic_DNA"/>
</dbReference>
<dbReference type="RefSeq" id="WP_377539869.1">
    <property type="nucleotide sequence ID" value="NZ_JBHSQQ010000968.1"/>
</dbReference>
<dbReference type="PANTHER" id="PTHR47036:SF1">
    <property type="entry name" value="COBALT-FACTOR III C(17)-METHYLTRANSFERASE-RELATED"/>
    <property type="match status" value="1"/>
</dbReference>
<proteinExistence type="predicted"/>
<sequence length="173" mass="17273">VEGAVAAVTRALLDGAAVRLVADPAWPLPALPPRVRADAPADAHRLLVTDRLVPLDGRTAVLRPPSLVVGVGGSRGVPAGQVHDLLDRGLDAAGLSPASVRCLASADIKADEAGIRATADALGVPLVTHPAADLAAVDVPHPSEVVRAAVGTPSVAEAAALLGEPGRRPDAAL</sequence>
<reference evidence="3" key="1">
    <citation type="journal article" date="2019" name="Int. J. Syst. Evol. Microbiol.">
        <title>The Global Catalogue of Microorganisms (GCM) 10K type strain sequencing project: providing services to taxonomists for standard genome sequencing and annotation.</title>
        <authorList>
            <consortium name="The Broad Institute Genomics Platform"/>
            <consortium name="The Broad Institute Genome Sequencing Center for Infectious Disease"/>
            <person name="Wu L."/>
            <person name="Ma J."/>
        </authorList>
    </citation>
    <scope>NUCLEOTIDE SEQUENCE [LARGE SCALE GENOMIC DNA]</scope>
    <source>
        <strain evidence="3">CGMCC 4.7173</strain>
    </source>
</reference>
<keyword evidence="3" id="KW-1185">Reference proteome</keyword>
<protein>
    <submittedName>
        <fullName evidence="2">Cobalamin biosynthesis protein</fullName>
    </submittedName>
</protein>
<evidence type="ECO:0000313" key="2">
    <source>
        <dbReference type="EMBL" id="MFC5946626.1"/>
    </source>
</evidence>
<accession>A0ABW1HYT6</accession>
<dbReference type="InterPro" id="IPR036518">
    <property type="entry name" value="CobE/GbiG_C_sf"/>
</dbReference>
<feature type="non-terminal residue" evidence="2">
    <location>
        <position position="1"/>
    </location>
</feature>
<feature type="domain" description="CobE/GbiG C-terminal" evidence="1">
    <location>
        <begin position="67"/>
        <end position="163"/>
    </location>
</feature>
<dbReference type="Gene3D" id="3.30.420.180">
    <property type="entry name" value="CobE/GbiG C-terminal domain"/>
    <property type="match status" value="1"/>
</dbReference>
<name>A0ABW1HYT6_9ACTN</name>
<dbReference type="Pfam" id="PF01890">
    <property type="entry name" value="CbiG_C"/>
    <property type="match status" value="1"/>
</dbReference>
<gene>
    <name evidence="2" type="ORF">ACFPZ4_35360</name>
</gene>
<dbReference type="SUPFAM" id="SSF159664">
    <property type="entry name" value="CobE/GbiG C-terminal domain-like"/>
    <property type="match status" value="1"/>
</dbReference>
<evidence type="ECO:0000313" key="3">
    <source>
        <dbReference type="Proteomes" id="UP001596207"/>
    </source>
</evidence>
<comment type="caution">
    <text evidence="2">The sequence shown here is derived from an EMBL/GenBank/DDBJ whole genome shotgun (WGS) entry which is preliminary data.</text>
</comment>
<dbReference type="Proteomes" id="UP001596207">
    <property type="component" value="Unassembled WGS sequence"/>
</dbReference>
<evidence type="ECO:0000259" key="1">
    <source>
        <dbReference type="Pfam" id="PF01890"/>
    </source>
</evidence>